<protein>
    <submittedName>
        <fullName evidence="3">AB hydrolase superfamily protein YvaM</fullName>
    </submittedName>
</protein>
<dbReference type="InterPro" id="IPR000073">
    <property type="entry name" value="AB_hydrolase_1"/>
</dbReference>
<dbReference type="SUPFAM" id="SSF53474">
    <property type="entry name" value="alpha/beta-Hydrolases"/>
    <property type="match status" value="1"/>
</dbReference>
<dbReference type="PANTHER" id="PTHR43798:SF31">
    <property type="entry name" value="AB HYDROLASE SUPERFAMILY PROTEIN YCLE"/>
    <property type="match status" value="1"/>
</dbReference>
<dbReference type="InterPro" id="IPR029058">
    <property type="entry name" value="AB_hydrolase_fold"/>
</dbReference>
<evidence type="ECO:0000313" key="4">
    <source>
        <dbReference type="Proteomes" id="UP000040453"/>
    </source>
</evidence>
<dbReference type="RefSeq" id="WP_042532655.1">
    <property type="nucleotide sequence ID" value="NZ_CDGG01000001.1"/>
</dbReference>
<dbReference type="GO" id="GO:0016020">
    <property type="term" value="C:membrane"/>
    <property type="evidence" value="ECO:0007669"/>
    <property type="project" value="TreeGrafter"/>
</dbReference>
<proteinExistence type="predicted"/>
<organism evidence="3 4">
    <name type="scientific">Oceanobacillus oncorhynchi</name>
    <dbReference type="NCBI Taxonomy" id="545501"/>
    <lineage>
        <taxon>Bacteria</taxon>
        <taxon>Bacillati</taxon>
        <taxon>Bacillota</taxon>
        <taxon>Bacilli</taxon>
        <taxon>Bacillales</taxon>
        <taxon>Bacillaceae</taxon>
        <taxon>Oceanobacillus</taxon>
    </lineage>
</organism>
<dbReference type="AlphaFoldDB" id="A0A0A1MHV8"/>
<reference evidence="3 4" key="1">
    <citation type="submission" date="2014-11" db="EMBL/GenBank/DDBJ databases">
        <authorList>
            <person name="Urmite Genomes Urmite Genomes"/>
        </authorList>
    </citation>
    <scope>NUCLEOTIDE SEQUENCE [LARGE SCALE GENOMIC DNA]</scope>
    <source>
        <strain evidence="3 4">Oc5</strain>
    </source>
</reference>
<evidence type="ECO:0000259" key="2">
    <source>
        <dbReference type="Pfam" id="PF00561"/>
    </source>
</evidence>
<dbReference type="EMBL" id="CDGG01000001">
    <property type="protein sequence ID" value="CEI82673.1"/>
    <property type="molecule type" value="Genomic_DNA"/>
</dbReference>
<dbReference type="OrthoDB" id="9805423at2"/>
<dbReference type="STRING" id="545501.BN997_02558"/>
<keyword evidence="4" id="KW-1185">Reference proteome</keyword>
<sequence length="260" mass="29802">MPKTQVNETTVYYQYTGKGTSLFFIPGLGAGINMYEPQQQYFETAYQVIIPELRGNGRSGSLNGVSSNQVMDVQCHDIYELMNQLNIESAVFIGVSYGGVFCQKFALLFPNKVKGLVIVDSFCDTRMKSMGVMRVIAAYSAIPMYYLPRKWLAAMTAGSYKKWPQAANKMQQIMRSIRRNEVTKQRLYINRINYTTFLPNIHCPVLLLSGKQMPSSWMEQIHELLPDSKLIYIEDSFDPSNLCQPDEFNKHLNDYLNKIH</sequence>
<dbReference type="Proteomes" id="UP000040453">
    <property type="component" value="Unassembled WGS sequence"/>
</dbReference>
<dbReference type="InterPro" id="IPR050266">
    <property type="entry name" value="AB_hydrolase_sf"/>
</dbReference>
<dbReference type="Gene3D" id="3.40.50.1820">
    <property type="entry name" value="alpha/beta hydrolase"/>
    <property type="match status" value="1"/>
</dbReference>
<evidence type="ECO:0000256" key="1">
    <source>
        <dbReference type="ARBA" id="ARBA00022801"/>
    </source>
</evidence>
<gene>
    <name evidence="3" type="primary">yvaM</name>
    <name evidence="3" type="ORF">BN997_02558</name>
</gene>
<keyword evidence="1 3" id="KW-0378">Hydrolase</keyword>
<name>A0A0A1MHV8_9BACI</name>
<accession>A0A0A1MHV8</accession>
<dbReference type="GO" id="GO:0016787">
    <property type="term" value="F:hydrolase activity"/>
    <property type="evidence" value="ECO:0007669"/>
    <property type="project" value="UniProtKB-KW"/>
</dbReference>
<evidence type="ECO:0000313" key="3">
    <source>
        <dbReference type="EMBL" id="CEI82673.1"/>
    </source>
</evidence>
<feature type="domain" description="AB hydrolase-1" evidence="2">
    <location>
        <begin position="22"/>
        <end position="124"/>
    </location>
</feature>
<dbReference type="PANTHER" id="PTHR43798">
    <property type="entry name" value="MONOACYLGLYCEROL LIPASE"/>
    <property type="match status" value="1"/>
</dbReference>
<dbReference type="Pfam" id="PF00561">
    <property type="entry name" value="Abhydrolase_1"/>
    <property type="match status" value="1"/>
</dbReference>
<dbReference type="PRINTS" id="PR00111">
    <property type="entry name" value="ABHYDROLASE"/>
</dbReference>